<evidence type="ECO:0000256" key="1">
    <source>
        <dbReference type="ARBA" id="ARBA00004496"/>
    </source>
</evidence>
<sequence length="269" mass="27861">MSATADLEYALSDTEVRAIADAAGVQSLPTVLTVAPRPGSTPSSSAALDATAARLSARGLIAGGLVNDDLCDVLMTLQRPDRELAMRLVTPDGIARLSVVRRGGRGVMARRVGDRYLLRPLSEAGLRSATRVILGELPAAEAAAIDAVGAPLDVMAESLGDTHDGRLIADRLCALGAESRAAMLIGSALAARRAFAEIVYFALAAERDRVERGPAAVAVLYTKRGRILASPSASPSGQFWTTLKPGTDHAIAAAVGQLVGLSDEGWEGP</sequence>
<name>A0ABT1LXD6_9MYCO</name>
<dbReference type="InterPro" id="IPR025734">
    <property type="entry name" value="EspG"/>
</dbReference>
<accession>A0ABT1LXD6</accession>
<dbReference type="Proteomes" id="UP001651690">
    <property type="component" value="Unassembled WGS sequence"/>
</dbReference>
<keyword evidence="4" id="KW-0143">Chaperone</keyword>
<evidence type="ECO:0000313" key="5">
    <source>
        <dbReference type="EMBL" id="MCP9271546.1"/>
    </source>
</evidence>
<comment type="subcellular location">
    <subcellularLocation>
        <location evidence="1">Cytoplasm</location>
    </subcellularLocation>
</comment>
<dbReference type="RefSeq" id="WP_255058606.1">
    <property type="nucleotide sequence ID" value="NZ_JANDBD010000002.1"/>
</dbReference>
<evidence type="ECO:0000256" key="2">
    <source>
        <dbReference type="ARBA" id="ARBA00006411"/>
    </source>
</evidence>
<comment type="similarity">
    <text evidence="2">Belongs to the EspG family.</text>
</comment>
<keyword evidence="6" id="KW-1185">Reference proteome</keyword>
<protein>
    <submittedName>
        <fullName evidence="5">ESX secretion-associated protein EspG</fullName>
    </submittedName>
</protein>
<gene>
    <name evidence="5" type="ORF">NM203_05040</name>
</gene>
<organism evidence="5 6">
    <name type="scientific">Mycolicibacterium arenosum</name>
    <dbReference type="NCBI Taxonomy" id="2952157"/>
    <lineage>
        <taxon>Bacteria</taxon>
        <taxon>Bacillati</taxon>
        <taxon>Actinomycetota</taxon>
        <taxon>Actinomycetes</taxon>
        <taxon>Mycobacteriales</taxon>
        <taxon>Mycobacteriaceae</taxon>
        <taxon>Mycolicibacterium</taxon>
    </lineage>
</organism>
<dbReference type="Pfam" id="PF14011">
    <property type="entry name" value="ESX-1_EspG"/>
    <property type="match status" value="1"/>
</dbReference>
<evidence type="ECO:0000256" key="3">
    <source>
        <dbReference type="ARBA" id="ARBA00022490"/>
    </source>
</evidence>
<evidence type="ECO:0000313" key="6">
    <source>
        <dbReference type="Proteomes" id="UP001651690"/>
    </source>
</evidence>
<dbReference type="EMBL" id="JANDBD010000002">
    <property type="protein sequence ID" value="MCP9271546.1"/>
    <property type="molecule type" value="Genomic_DNA"/>
</dbReference>
<keyword evidence="3" id="KW-0963">Cytoplasm</keyword>
<evidence type="ECO:0000256" key="4">
    <source>
        <dbReference type="ARBA" id="ARBA00023186"/>
    </source>
</evidence>
<reference evidence="5 6" key="1">
    <citation type="submission" date="2022-06" db="EMBL/GenBank/DDBJ databases">
        <title>Mycolicibacterium sp. CAU 1645 isolated from seawater.</title>
        <authorList>
            <person name="Kim W."/>
        </authorList>
    </citation>
    <scope>NUCLEOTIDE SEQUENCE [LARGE SCALE GENOMIC DNA]</scope>
    <source>
        <strain evidence="5 6">CAU 1645</strain>
    </source>
</reference>
<comment type="caution">
    <text evidence="5">The sequence shown here is derived from an EMBL/GenBank/DDBJ whole genome shotgun (WGS) entry which is preliminary data.</text>
</comment>
<proteinExistence type="inferred from homology"/>